<gene>
    <name evidence="2" type="ORF">Mucpa_1388</name>
    <name evidence="3" type="ORF">Mucpa_2275</name>
</gene>
<dbReference type="Pfam" id="PF01381">
    <property type="entry name" value="HTH_3"/>
    <property type="match status" value="1"/>
</dbReference>
<dbReference type="InterPro" id="IPR001387">
    <property type="entry name" value="Cro/C1-type_HTH"/>
</dbReference>
<dbReference type="Gene3D" id="1.10.260.40">
    <property type="entry name" value="lambda repressor-like DNA-binding domains"/>
    <property type="match status" value="1"/>
</dbReference>
<name>H1YHI5_9SPHI</name>
<feature type="domain" description="HTH cro/C1-type" evidence="1">
    <location>
        <begin position="24"/>
        <end position="64"/>
    </location>
</feature>
<sequence length="123" mass="13988">MSKAIKLNRIKGALVDKGIPSFLLAIYMGVHETTVSDWCTNRNQPSPKDFKKIADFLDLNIRELIVPTQPTGNKIAESMLAEVEKFQHQGLSLYVQTETKTKKPKKIVNPELLKRLKDLIIEK</sequence>
<dbReference type="STRING" id="714943.Mucpa_1388"/>
<keyword evidence="4" id="KW-1185">Reference proteome</keyword>
<dbReference type="InterPro" id="IPR010982">
    <property type="entry name" value="Lambda_DNA-bd_dom_sf"/>
</dbReference>
<dbReference type="EMBL" id="CM001403">
    <property type="protein sequence ID" value="EHQ25548.1"/>
    <property type="molecule type" value="Genomic_DNA"/>
</dbReference>
<evidence type="ECO:0000313" key="3">
    <source>
        <dbReference type="EMBL" id="EHQ26408.1"/>
    </source>
</evidence>
<dbReference type="PROSITE" id="PS50943">
    <property type="entry name" value="HTH_CROC1"/>
    <property type="match status" value="1"/>
</dbReference>
<evidence type="ECO:0000313" key="2">
    <source>
        <dbReference type="EMBL" id="EHQ25548.1"/>
    </source>
</evidence>
<dbReference type="HOGENOM" id="CLU_2012705_0_0_10"/>
<dbReference type="SMART" id="SM00530">
    <property type="entry name" value="HTH_XRE"/>
    <property type="match status" value="1"/>
</dbReference>
<dbReference type="AlphaFoldDB" id="H1YHI5"/>
<protein>
    <submittedName>
        <fullName evidence="3">Helix-turn-helix domain protein</fullName>
    </submittedName>
</protein>
<proteinExistence type="predicted"/>
<evidence type="ECO:0000313" key="4">
    <source>
        <dbReference type="Proteomes" id="UP000002774"/>
    </source>
</evidence>
<dbReference type="eggNOG" id="COG1396">
    <property type="taxonomic scope" value="Bacteria"/>
</dbReference>
<dbReference type="SUPFAM" id="SSF47413">
    <property type="entry name" value="lambda repressor-like DNA-binding domains"/>
    <property type="match status" value="1"/>
</dbReference>
<dbReference type="OrthoDB" id="7865033at2"/>
<accession>H1YHI5</accession>
<dbReference type="EMBL" id="CM001403">
    <property type="protein sequence ID" value="EHQ26408.1"/>
    <property type="molecule type" value="Genomic_DNA"/>
</dbReference>
<dbReference type="RefSeq" id="WP_008505328.1">
    <property type="nucleotide sequence ID" value="NZ_CM001403.1"/>
</dbReference>
<reference evidence="3 4" key="1">
    <citation type="submission" date="2011-09" db="EMBL/GenBank/DDBJ databases">
        <title>The permanent draft genome of Mucilaginibacter paludis DSM 18603.</title>
        <authorList>
            <consortium name="US DOE Joint Genome Institute (JGI-PGF)"/>
            <person name="Lucas S."/>
            <person name="Han J."/>
            <person name="Lapidus A."/>
            <person name="Bruce D."/>
            <person name="Goodwin L."/>
            <person name="Pitluck S."/>
            <person name="Peters L."/>
            <person name="Kyrpides N."/>
            <person name="Mavromatis K."/>
            <person name="Ivanova N."/>
            <person name="Mikhailova N."/>
            <person name="Held B."/>
            <person name="Detter J.C."/>
            <person name="Tapia R."/>
            <person name="Han C."/>
            <person name="Land M."/>
            <person name="Hauser L."/>
            <person name="Markowitz V."/>
            <person name="Cheng J.-F."/>
            <person name="Hugenholtz P."/>
            <person name="Woyke T."/>
            <person name="Wu D."/>
            <person name="Tindall B."/>
            <person name="Brambilla E."/>
            <person name="Klenk H.-P."/>
            <person name="Eisen J.A."/>
        </authorList>
    </citation>
    <scope>NUCLEOTIDE SEQUENCE [LARGE SCALE GENOMIC DNA]</scope>
    <source>
        <strain evidence="3 4">DSM 18603</strain>
    </source>
</reference>
<dbReference type="GO" id="GO:0003677">
    <property type="term" value="F:DNA binding"/>
    <property type="evidence" value="ECO:0007669"/>
    <property type="project" value="InterPro"/>
</dbReference>
<dbReference type="Proteomes" id="UP000002774">
    <property type="component" value="Chromosome"/>
</dbReference>
<evidence type="ECO:0000259" key="1">
    <source>
        <dbReference type="PROSITE" id="PS50943"/>
    </source>
</evidence>
<organism evidence="3 4">
    <name type="scientific">Mucilaginibacter paludis DSM 18603</name>
    <dbReference type="NCBI Taxonomy" id="714943"/>
    <lineage>
        <taxon>Bacteria</taxon>
        <taxon>Pseudomonadati</taxon>
        <taxon>Bacteroidota</taxon>
        <taxon>Sphingobacteriia</taxon>
        <taxon>Sphingobacteriales</taxon>
        <taxon>Sphingobacteriaceae</taxon>
        <taxon>Mucilaginibacter</taxon>
    </lineage>
</organism>
<dbReference type="CDD" id="cd00093">
    <property type="entry name" value="HTH_XRE"/>
    <property type="match status" value="1"/>
</dbReference>